<proteinExistence type="predicted"/>
<keyword evidence="3" id="KW-0677">Repeat</keyword>
<dbReference type="InterPro" id="IPR032675">
    <property type="entry name" value="LRR_dom_sf"/>
</dbReference>
<evidence type="ECO:0000259" key="6">
    <source>
        <dbReference type="Pfam" id="PF23010"/>
    </source>
</evidence>
<dbReference type="Gene3D" id="3.80.10.10">
    <property type="entry name" value="Ribonuclease Inhibitor"/>
    <property type="match status" value="4"/>
</dbReference>
<dbReference type="SMART" id="SM00369">
    <property type="entry name" value="LRR_TYP"/>
    <property type="match status" value="11"/>
</dbReference>
<dbReference type="InterPro" id="IPR036457">
    <property type="entry name" value="PPM-type-like_dom_sf"/>
</dbReference>
<dbReference type="OrthoDB" id="1394818at2759"/>
<dbReference type="PROSITE" id="PS51450">
    <property type="entry name" value="LRR"/>
    <property type="match status" value="6"/>
</dbReference>
<dbReference type="SMART" id="SM00364">
    <property type="entry name" value="LRR_BAC"/>
    <property type="match status" value="9"/>
</dbReference>
<dbReference type="Gene3D" id="3.60.40.10">
    <property type="entry name" value="PPM-type phosphatase domain"/>
    <property type="match status" value="1"/>
</dbReference>
<dbReference type="Pfam" id="PF00481">
    <property type="entry name" value="PP2C"/>
    <property type="match status" value="1"/>
</dbReference>
<dbReference type="Pfam" id="PF23010">
    <property type="entry name" value="RA_3"/>
    <property type="match status" value="1"/>
</dbReference>
<protein>
    <submittedName>
        <fullName evidence="7">Uncharacterized protein</fullName>
    </submittedName>
</protein>
<sequence>MFDFKTMQPPENSKTPGFIKRGGPLVYAAPAYSTYSSLSSATPSTSCSIRFYSPDARKSSVVRLNEGTNVGEICRRHKVDCVYLQIGNLHLRQLSESEQPLKIQKQILLRIGHSKQEALEADTDQKFRHLFAFFLGRPCLQINSSIKSEILITECQVRRGKVVHRWGRNKCILYNGTIRIHKDSGEDEVIHLSKMRAELHNSRRGKCLRLTDTASIYLFLFDDDETLRLWLSRSQQNEHSATCDLSDQRLILLPEALLNSDDISHLNLRRNSLMSRPQNFPTAPIGTVDDISRLMSLTSLDLSFNQLKSFPFSLVHLPFLRSLNLSSNCIADLPPDIGSMARQEKSLTSLFLSNNWLSTLPPEIAECRELTQLDLSFNRFDQIPDILSSFSNILQWQLAGNCIESVGCHPSALQVINSLNLRRNYLSSSFRLPNVTYSHLTSIDIRDNAHISTVFLTNIPSLQVLHCERLQLTSLHVNGQSLVELHADHNLLDTLVIMPVPLHLTMLSLSHNHFDSLPEWIADLPQLVQLQVNNNKLTALPERLFLSSSLRYLLAYNNEIQTLPQEIGESSLETLILYNNRINSLPPDFFKRCIRLRHVNLSSNRLAALPQPHPNSDNNRIQIFRCANNQLTECCLPVIVNMKRLRILDLSNNDMSYFDDSALPSLSLLEEISLCDNRLSRLSPSLPLLPALQILRIHSNCITDMPEIANSLTLQLVDLSGNLVSLRNPISPGPALRHLDISANPDIELSESSIRSPPSRPISFIDVTDATKTSFHFGYSDTNGSKARIESRSGLDEEEYERLRDADAFVNEDNLINGIAKYSRLIGHYSSYPAILPTPNNVTYDLDNDTDSLLIASSALFERVGNKQITQIISSTANPLIAAKRLQDVLQSYDYSSNSSITVVKFEKPSKIFKLENGDHENEMKIYNMSHWSRTDDTLEKNEIPALRTYGYRNSEEETLSSTRHIYEGIVSANEQQPQLRIISSRSMSPDNSLAPPDDPKTLSDEIQSMKSGPSNGTSGTDIITLASTSGSKSRESANKQDDTVVEVTTPPSTRIIRRANFALTPSAYSTTYTSFLTPTELSFSSKYRFEYARSQLSNDLRLQRPDM</sequence>
<dbReference type="PANTHER" id="PTHR48051:SF1">
    <property type="entry name" value="RAS SUPPRESSOR PROTEIN 1"/>
    <property type="match status" value="1"/>
</dbReference>
<dbReference type="InterPro" id="IPR050216">
    <property type="entry name" value="LRR_domain-containing"/>
</dbReference>
<dbReference type="SUPFAM" id="SSF81606">
    <property type="entry name" value="PP2C-like"/>
    <property type="match status" value="1"/>
</dbReference>
<evidence type="ECO:0000256" key="1">
    <source>
        <dbReference type="ARBA" id="ARBA00022614"/>
    </source>
</evidence>
<evidence type="ECO:0000256" key="2">
    <source>
        <dbReference type="ARBA" id="ARBA00022723"/>
    </source>
</evidence>
<dbReference type="InterPro" id="IPR025875">
    <property type="entry name" value="Leu-rich_rpt_4"/>
</dbReference>
<dbReference type="Pfam" id="PF00560">
    <property type="entry name" value="LRR_1"/>
    <property type="match status" value="1"/>
</dbReference>
<dbReference type="Proteomes" id="UP000218231">
    <property type="component" value="Unassembled WGS sequence"/>
</dbReference>
<evidence type="ECO:0000256" key="4">
    <source>
        <dbReference type="SAM" id="MobiDB-lite"/>
    </source>
</evidence>
<dbReference type="InterPro" id="IPR001611">
    <property type="entry name" value="Leu-rich_rpt"/>
</dbReference>
<accession>A0A2A2K041</accession>
<evidence type="ECO:0000313" key="8">
    <source>
        <dbReference type="Proteomes" id="UP000218231"/>
    </source>
</evidence>
<dbReference type="SUPFAM" id="SSF50729">
    <property type="entry name" value="PH domain-like"/>
    <property type="match status" value="1"/>
</dbReference>
<dbReference type="AlphaFoldDB" id="A0A2A2K041"/>
<name>A0A2A2K041_9BILA</name>
<organism evidence="7 8">
    <name type="scientific">Diploscapter pachys</name>
    <dbReference type="NCBI Taxonomy" id="2018661"/>
    <lineage>
        <taxon>Eukaryota</taxon>
        <taxon>Metazoa</taxon>
        <taxon>Ecdysozoa</taxon>
        <taxon>Nematoda</taxon>
        <taxon>Chromadorea</taxon>
        <taxon>Rhabditida</taxon>
        <taxon>Rhabditina</taxon>
        <taxon>Rhabditomorpha</taxon>
        <taxon>Rhabditoidea</taxon>
        <taxon>Rhabditidae</taxon>
        <taxon>Diploscapter</taxon>
    </lineage>
</organism>
<feature type="compositionally biased region" description="Basic and acidic residues" evidence="4">
    <location>
        <begin position="1033"/>
        <end position="1043"/>
    </location>
</feature>
<dbReference type="PANTHER" id="PTHR48051">
    <property type="match status" value="1"/>
</dbReference>
<dbReference type="Pfam" id="PF12799">
    <property type="entry name" value="LRR_4"/>
    <property type="match status" value="2"/>
</dbReference>
<dbReference type="InterPro" id="IPR055071">
    <property type="entry name" value="RA_PHLPP-like"/>
</dbReference>
<feature type="domain" description="PPM-type phosphatase" evidence="5">
    <location>
        <begin position="796"/>
        <end position="897"/>
    </location>
</feature>
<dbReference type="Pfam" id="PF13855">
    <property type="entry name" value="LRR_8"/>
    <property type="match status" value="1"/>
</dbReference>
<feature type="domain" description="PHLPP-like RA" evidence="6">
    <location>
        <begin position="49"/>
        <end position="134"/>
    </location>
</feature>
<dbReference type="STRING" id="2018661.A0A2A2K041"/>
<feature type="compositionally biased region" description="Polar residues" evidence="4">
    <location>
        <begin position="1005"/>
        <end position="1032"/>
    </location>
</feature>
<comment type="caution">
    <text evidence="7">The sequence shown here is derived from an EMBL/GenBank/DDBJ whole genome shotgun (WGS) entry which is preliminary data.</text>
</comment>
<gene>
    <name evidence="7" type="ORF">WR25_05168</name>
</gene>
<keyword evidence="1" id="KW-0433">Leucine-rich repeat</keyword>
<reference evidence="7 8" key="1">
    <citation type="journal article" date="2017" name="Curr. Biol.">
        <title>Genome architecture and evolution of a unichromosomal asexual nematode.</title>
        <authorList>
            <person name="Fradin H."/>
            <person name="Zegar C."/>
            <person name="Gutwein M."/>
            <person name="Lucas J."/>
            <person name="Kovtun M."/>
            <person name="Corcoran D."/>
            <person name="Baugh L.R."/>
            <person name="Kiontke K."/>
            <person name="Gunsalus K."/>
            <person name="Fitch D.H."/>
            <person name="Piano F."/>
        </authorList>
    </citation>
    <scope>NUCLEOTIDE SEQUENCE [LARGE SCALE GENOMIC DNA]</scope>
    <source>
        <strain evidence="7">PF1309</strain>
    </source>
</reference>
<feature type="region of interest" description="Disordered" evidence="4">
    <location>
        <begin position="985"/>
        <end position="1049"/>
    </location>
</feature>
<dbReference type="InterPro" id="IPR001932">
    <property type="entry name" value="PPM-type_phosphatase-like_dom"/>
</dbReference>
<keyword evidence="2" id="KW-0479">Metal-binding</keyword>
<dbReference type="EMBL" id="LIAE01009985">
    <property type="protein sequence ID" value="PAV67159.1"/>
    <property type="molecule type" value="Genomic_DNA"/>
</dbReference>
<dbReference type="GO" id="GO:0046872">
    <property type="term" value="F:metal ion binding"/>
    <property type="evidence" value="ECO:0007669"/>
    <property type="project" value="UniProtKB-KW"/>
</dbReference>
<evidence type="ECO:0000256" key="3">
    <source>
        <dbReference type="ARBA" id="ARBA00022737"/>
    </source>
</evidence>
<keyword evidence="8" id="KW-1185">Reference proteome</keyword>
<dbReference type="SUPFAM" id="SSF52058">
    <property type="entry name" value="L domain-like"/>
    <property type="match status" value="2"/>
</dbReference>
<dbReference type="GO" id="GO:0005737">
    <property type="term" value="C:cytoplasm"/>
    <property type="evidence" value="ECO:0007669"/>
    <property type="project" value="TreeGrafter"/>
</dbReference>
<dbReference type="InterPro" id="IPR003591">
    <property type="entry name" value="Leu-rich_rpt_typical-subtyp"/>
</dbReference>
<evidence type="ECO:0000313" key="7">
    <source>
        <dbReference type="EMBL" id="PAV67159.1"/>
    </source>
</evidence>
<evidence type="ECO:0000259" key="5">
    <source>
        <dbReference type="Pfam" id="PF00481"/>
    </source>
</evidence>